<dbReference type="GO" id="GO:0004519">
    <property type="term" value="F:endonuclease activity"/>
    <property type="evidence" value="ECO:0007669"/>
    <property type="project" value="UniProtKB-KW"/>
</dbReference>
<keyword evidence="4" id="KW-0255">Endonuclease</keyword>
<evidence type="ECO:0000259" key="8">
    <source>
        <dbReference type="PROSITE" id="PS50994"/>
    </source>
</evidence>
<keyword evidence="3" id="KW-0540">Nuclease</keyword>
<dbReference type="FunFam" id="3.10.20.370:FF:000001">
    <property type="entry name" value="Retrovirus-related Pol polyprotein from transposon 17.6-like protein"/>
    <property type="match status" value="1"/>
</dbReference>
<dbReference type="Gene3D" id="1.10.340.70">
    <property type="match status" value="1"/>
</dbReference>
<dbReference type="InterPro" id="IPR041373">
    <property type="entry name" value="RT_RNaseH"/>
</dbReference>
<feature type="domain" description="Integrase catalytic" evidence="8">
    <location>
        <begin position="327"/>
        <end position="485"/>
    </location>
</feature>
<dbReference type="PROSITE" id="PS50994">
    <property type="entry name" value="INTEGRASE"/>
    <property type="match status" value="1"/>
</dbReference>
<evidence type="ECO:0000256" key="5">
    <source>
        <dbReference type="ARBA" id="ARBA00022801"/>
    </source>
</evidence>
<accession>A0A9P6GWW7</accession>
<feature type="compositionally biased region" description="Polar residues" evidence="7">
    <location>
        <begin position="539"/>
        <end position="549"/>
    </location>
</feature>
<feature type="region of interest" description="Disordered" evidence="7">
    <location>
        <begin position="525"/>
        <end position="549"/>
    </location>
</feature>
<comment type="caution">
    <text evidence="9">The sequence shown here is derived from an EMBL/GenBank/DDBJ whole genome shotgun (WGS) entry which is preliminary data.</text>
</comment>
<evidence type="ECO:0000256" key="1">
    <source>
        <dbReference type="ARBA" id="ARBA00022679"/>
    </source>
</evidence>
<dbReference type="Pfam" id="PF17917">
    <property type="entry name" value="RT_RNaseH"/>
    <property type="match status" value="1"/>
</dbReference>
<protein>
    <submittedName>
        <fullName evidence="9">Retrovirus-related Pol polyprotein from transposon 17.6</fullName>
    </submittedName>
</protein>
<dbReference type="Gene3D" id="3.30.70.270">
    <property type="match status" value="1"/>
</dbReference>
<dbReference type="GO" id="GO:0015074">
    <property type="term" value="P:DNA integration"/>
    <property type="evidence" value="ECO:0007669"/>
    <property type="project" value="InterPro"/>
</dbReference>
<dbReference type="CDD" id="cd09274">
    <property type="entry name" value="RNase_HI_RT_Ty3"/>
    <property type="match status" value="1"/>
</dbReference>
<dbReference type="GO" id="GO:0003676">
    <property type="term" value="F:nucleic acid binding"/>
    <property type="evidence" value="ECO:0007669"/>
    <property type="project" value="InterPro"/>
</dbReference>
<keyword evidence="2" id="KW-0548">Nucleotidyltransferase</keyword>
<dbReference type="GO" id="GO:0003964">
    <property type="term" value="F:RNA-directed DNA polymerase activity"/>
    <property type="evidence" value="ECO:0007669"/>
    <property type="project" value="UniProtKB-KW"/>
</dbReference>
<sequence length="549" mass="63474">MGKVKAVGLSLNKKKCRFFKKEVKILGNIVTEEKIKTDPDKVKTIQEYPEPTTIKELRSFLGVVNYCREFVPKFAMITAPLYGLLKGVRKESNKRISMDTKQREAFRAIRKTLTENTERAQPNMEEDFILTTDASDTGIGAVLSQLDKEGRERMISTFSKTLDKAQLNYSVTDKELLGIVKSIENFRHYLLGKTFKLRTDHKALIYLWNTKTLNSRLLRWSLKLQEYTFDINYIKGDDNIADGYSRNTTKIDCCNIQIAKQAERRDEILTAVHELLGHGSPNNMKFYMKDRYKWDSMYRDITNFCEKCAICKKSGGPRINTKFRVIETTRPNELWQVDLIGRIKDGGYNKFIIVAIDHYTKWVEAKVLKDKSASTVKQAILELIITKHGIPERILSDCGLEFTNREAQELAKKYSFKWDFASPYHHQTVGAVERANQTPIRKLRKLTDYGRRPWPAMVQQAVRAINLSFNRAIGISPYLLKYGVPFKMNIDEDLAIPIKGYSLDKGMNKRKENFEKYKKSICKGEEGYQERSKHRGRCSNIQKTDLGQA</sequence>
<evidence type="ECO:0000256" key="7">
    <source>
        <dbReference type="SAM" id="MobiDB-lite"/>
    </source>
</evidence>
<gene>
    <name evidence="9" type="primary">pol_158</name>
    <name evidence="9" type="ORF">NGRA_3066</name>
</gene>
<dbReference type="InterPro" id="IPR012337">
    <property type="entry name" value="RNaseH-like_sf"/>
</dbReference>
<dbReference type="InterPro" id="IPR001584">
    <property type="entry name" value="Integrase_cat-core"/>
</dbReference>
<reference evidence="9 10" key="1">
    <citation type="journal article" date="2020" name="Genome Biol. Evol.">
        <title>Comparative genomics of strictly vertically transmitted, feminizing microsporidia endosymbionts of amphipod crustaceans.</title>
        <authorList>
            <person name="Cormier A."/>
            <person name="Chebbi M.A."/>
            <person name="Giraud I."/>
            <person name="Wattier R."/>
            <person name="Teixeira M."/>
            <person name="Gilbert C."/>
            <person name="Rigaud T."/>
            <person name="Cordaux R."/>
        </authorList>
    </citation>
    <scope>NUCLEOTIDE SEQUENCE [LARGE SCALE GENOMIC DNA]</scope>
    <source>
        <strain evidence="9 10">Ou3-Ou53</strain>
    </source>
</reference>
<evidence type="ECO:0000256" key="4">
    <source>
        <dbReference type="ARBA" id="ARBA00022759"/>
    </source>
</evidence>
<dbReference type="AlphaFoldDB" id="A0A9P6GWW7"/>
<dbReference type="OrthoDB" id="2194544at2759"/>
<dbReference type="InterPro" id="IPR041588">
    <property type="entry name" value="Integrase_H2C2"/>
</dbReference>
<dbReference type="Gene3D" id="3.10.20.370">
    <property type="match status" value="1"/>
</dbReference>
<evidence type="ECO:0000256" key="6">
    <source>
        <dbReference type="ARBA" id="ARBA00022918"/>
    </source>
</evidence>
<dbReference type="InterPro" id="IPR043502">
    <property type="entry name" value="DNA/RNA_pol_sf"/>
</dbReference>
<dbReference type="PANTHER" id="PTHR37984">
    <property type="entry name" value="PROTEIN CBG26694"/>
    <property type="match status" value="1"/>
</dbReference>
<keyword evidence="10" id="KW-1185">Reference proteome</keyword>
<dbReference type="PANTHER" id="PTHR37984:SF5">
    <property type="entry name" value="PROTEIN NYNRIN-LIKE"/>
    <property type="match status" value="1"/>
</dbReference>
<dbReference type="InterPro" id="IPR043128">
    <property type="entry name" value="Rev_trsase/Diguanyl_cyclase"/>
</dbReference>
<dbReference type="GO" id="GO:0016787">
    <property type="term" value="F:hydrolase activity"/>
    <property type="evidence" value="ECO:0007669"/>
    <property type="project" value="UniProtKB-KW"/>
</dbReference>
<keyword evidence="5" id="KW-0378">Hydrolase</keyword>
<dbReference type="SUPFAM" id="SSF56672">
    <property type="entry name" value="DNA/RNA polymerases"/>
    <property type="match status" value="1"/>
</dbReference>
<organism evidence="9 10">
    <name type="scientific">Nosema granulosis</name>
    <dbReference type="NCBI Taxonomy" id="83296"/>
    <lineage>
        <taxon>Eukaryota</taxon>
        <taxon>Fungi</taxon>
        <taxon>Fungi incertae sedis</taxon>
        <taxon>Microsporidia</taxon>
        <taxon>Nosematidae</taxon>
        <taxon>Nosema</taxon>
    </lineage>
</organism>
<dbReference type="FunFam" id="3.30.70.270:FF:000020">
    <property type="entry name" value="Transposon Tf2-6 polyprotein-like Protein"/>
    <property type="match status" value="1"/>
</dbReference>
<name>A0A9P6GWW7_9MICR</name>
<keyword evidence="6" id="KW-0695">RNA-directed DNA polymerase</keyword>
<dbReference type="InterPro" id="IPR050951">
    <property type="entry name" value="Retrovirus_Pol_polyprotein"/>
</dbReference>
<dbReference type="EMBL" id="SBJO01000554">
    <property type="protein sequence ID" value="KAF9760650.1"/>
    <property type="molecule type" value="Genomic_DNA"/>
</dbReference>
<dbReference type="SUPFAM" id="SSF53098">
    <property type="entry name" value="Ribonuclease H-like"/>
    <property type="match status" value="1"/>
</dbReference>
<evidence type="ECO:0000256" key="3">
    <source>
        <dbReference type="ARBA" id="ARBA00022722"/>
    </source>
</evidence>
<keyword evidence="1" id="KW-0808">Transferase</keyword>
<evidence type="ECO:0000256" key="2">
    <source>
        <dbReference type="ARBA" id="ARBA00022695"/>
    </source>
</evidence>
<dbReference type="InterPro" id="IPR036397">
    <property type="entry name" value="RNaseH_sf"/>
</dbReference>
<dbReference type="Gene3D" id="3.30.420.10">
    <property type="entry name" value="Ribonuclease H-like superfamily/Ribonuclease H"/>
    <property type="match status" value="1"/>
</dbReference>
<evidence type="ECO:0000313" key="10">
    <source>
        <dbReference type="Proteomes" id="UP000740883"/>
    </source>
</evidence>
<dbReference type="Pfam" id="PF17921">
    <property type="entry name" value="Integrase_H2C2"/>
    <property type="match status" value="1"/>
</dbReference>
<dbReference type="Proteomes" id="UP000740883">
    <property type="component" value="Unassembled WGS sequence"/>
</dbReference>
<dbReference type="Pfam" id="PF00665">
    <property type="entry name" value="rve"/>
    <property type="match status" value="1"/>
</dbReference>
<proteinExistence type="predicted"/>
<dbReference type="GO" id="GO:0005634">
    <property type="term" value="C:nucleus"/>
    <property type="evidence" value="ECO:0007669"/>
    <property type="project" value="UniProtKB-ARBA"/>
</dbReference>
<evidence type="ECO:0000313" key="9">
    <source>
        <dbReference type="EMBL" id="KAF9760650.1"/>
    </source>
</evidence>